<dbReference type="InterPro" id="IPR003661">
    <property type="entry name" value="HisK_dim/P_dom"/>
</dbReference>
<dbReference type="CDD" id="cd00075">
    <property type="entry name" value="HATPase"/>
    <property type="match status" value="1"/>
</dbReference>
<evidence type="ECO:0000256" key="5">
    <source>
        <dbReference type="ARBA" id="ARBA00022553"/>
    </source>
</evidence>
<keyword evidence="8" id="KW-0547">Nucleotide-binding</keyword>
<evidence type="ECO:0000256" key="13">
    <source>
        <dbReference type="ARBA" id="ARBA00023136"/>
    </source>
</evidence>
<dbReference type="GO" id="GO:0005524">
    <property type="term" value="F:ATP binding"/>
    <property type="evidence" value="ECO:0007669"/>
    <property type="project" value="UniProtKB-KW"/>
</dbReference>
<comment type="subcellular location">
    <subcellularLocation>
        <location evidence="2">Cell membrane</location>
        <topology evidence="2">Multi-pass membrane protein</topology>
    </subcellularLocation>
</comment>
<dbReference type="InterPro" id="IPR004358">
    <property type="entry name" value="Sig_transdc_His_kin-like_C"/>
</dbReference>
<evidence type="ECO:0000256" key="3">
    <source>
        <dbReference type="ARBA" id="ARBA00012438"/>
    </source>
</evidence>
<organism evidence="17 18">
    <name type="scientific">Haliovirga abyssi</name>
    <dbReference type="NCBI Taxonomy" id="2996794"/>
    <lineage>
        <taxon>Bacteria</taxon>
        <taxon>Fusobacteriati</taxon>
        <taxon>Fusobacteriota</taxon>
        <taxon>Fusobacteriia</taxon>
        <taxon>Fusobacteriales</taxon>
        <taxon>Haliovirgaceae</taxon>
        <taxon>Haliovirga</taxon>
    </lineage>
</organism>
<dbReference type="InterPro" id="IPR003660">
    <property type="entry name" value="HAMP_dom"/>
</dbReference>
<protein>
    <recommendedName>
        <fullName evidence="3">histidine kinase</fullName>
        <ecNumber evidence="3">2.7.13.3</ecNumber>
    </recommendedName>
</protein>
<evidence type="ECO:0000259" key="15">
    <source>
        <dbReference type="PROSITE" id="PS50109"/>
    </source>
</evidence>
<dbReference type="Pfam" id="PF00672">
    <property type="entry name" value="HAMP"/>
    <property type="match status" value="1"/>
</dbReference>
<dbReference type="PANTHER" id="PTHR45528">
    <property type="entry name" value="SENSOR HISTIDINE KINASE CPXA"/>
    <property type="match status" value="1"/>
</dbReference>
<dbReference type="InterPro" id="IPR036890">
    <property type="entry name" value="HATPase_C_sf"/>
</dbReference>
<evidence type="ECO:0000256" key="1">
    <source>
        <dbReference type="ARBA" id="ARBA00000085"/>
    </source>
</evidence>
<dbReference type="Gene3D" id="1.10.287.130">
    <property type="match status" value="1"/>
</dbReference>
<dbReference type="PROSITE" id="PS50109">
    <property type="entry name" value="HIS_KIN"/>
    <property type="match status" value="1"/>
</dbReference>
<dbReference type="GO" id="GO:0005886">
    <property type="term" value="C:plasma membrane"/>
    <property type="evidence" value="ECO:0007669"/>
    <property type="project" value="UniProtKB-SubCell"/>
</dbReference>
<proteinExistence type="predicted"/>
<dbReference type="SUPFAM" id="SSF158472">
    <property type="entry name" value="HAMP domain-like"/>
    <property type="match status" value="1"/>
</dbReference>
<feature type="transmembrane region" description="Helical" evidence="14">
    <location>
        <begin position="14"/>
        <end position="39"/>
    </location>
</feature>
<evidence type="ECO:0000256" key="4">
    <source>
        <dbReference type="ARBA" id="ARBA00022475"/>
    </source>
</evidence>
<dbReference type="EMBL" id="AP027059">
    <property type="protein sequence ID" value="BDU49932.1"/>
    <property type="molecule type" value="Genomic_DNA"/>
</dbReference>
<dbReference type="Proteomes" id="UP001321582">
    <property type="component" value="Chromosome"/>
</dbReference>
<dbReference type="InterPro" id="IPR003594">
    <property type="entry name" value="HATPase_dom"/>
</dbReference>
<dbReference type="PROSITE" id="PS50885">
    <property type="entry name" value="HAMP"/>
    <property type="match status" value="1"/>
</dbReference>
<dbReference type="Pfam" id="PF02518">
    <property type="entry name" value="HATPase_c"/>
    <property type="match status" value="1"/>
</dbReference>
<evidence type="ECO:0000313" key="17">
    <source>
        <dbReference type="EMBL" id="BDU49932.1"/>
    </source>
</evidence>
<dbReference type="CDD" id="cd06225">
    <property type="entry name" value="HAMP"/>
    <property type="match status" value="1"/>
</dbReference>
<dbReference type="RefSeq" id="WP_307904871.1">
    <property type="nucleotide sequence ID" value="NZ_AP027059.1"/>
</dbReference>
<dbReference type="SUPFAM" id="SSF47384">
    <property type="entry name" value="Homodimeric domain of signal transducing histidine kinase"/>
    <property type="match status" value="1"/>
</dbReference>
<dbReference type="SMART" id="SM00388">
    <property type="entry name" value="HisKA"/>
    <property type="match status" value="1"/>
</dbReference>
<keyword evidence="7 14" id="KW-0812">Transmembrane</keyword>
<dbReference type="Pfam" id="PF00512">
    <property type="entry name" value="HisKA"/>
    <property type="match status" value="1"/>
</dbReference>
<gene>
    <name evidence="17" type="ORF">HLVA_05010</name>
</gene>
<evidence type="ECO:0000256" key="6">
    <source>
        <dbReference type="ARBA" id="ARBA00022679"/>
    </source>
</evidence>
<dbReference type="EC" id="2.7.13.3" evidence="3"/>
<keyword evidence="9" id="KW-0418">Kinase</keyword>
<evidence type="ECO:0000256" key="12">
    <source>
        <dbReference type="ARBA" id="ARBA00023012"/>
    </source>
</evidence>
<dbReference type="GO" id="GO:0000155">
    <property type="term" value="F:phosphorelay sensor kinase activity"/>
    <property type="evidence" value="ECO:0007669"/>
    <property type="project" value="InterPro"/>
</dbReference>
<accession>A0AAU9DJA4</accession>
<feature type="domain" description="Histidine kinase" evidence="15">
    <location>
        <begin position="248"/>
        <end position="463"/>
    </location>
</feature>
<dbReference type="AlphaFoldDB" id="A0AAU9DJA4"/>
<dbReference type="KEGG" id="haby:HLVA_05010"/>
<dbReference type="Gene3D" id="6.10.340.10">
    <property type="match status" value="1"/>
</dbReference>
<name>A0AAU9DJA4_9FUSO</name>
<dbReference type="InterPro" id="IPR050398">
    <property type="entry name" value="HssS/ArlS-like"/>
</dbReference>
<dbReference type="SMART" id="SM00304">
    <property type="entry name" value="HAMP"/>
    <property type="match status" value="1"/>
</dbReference>
<keyword evidence="11 14" id="KW-1133">Transmembrane helix</keyword>
<evidence type="ECO:0000313" key="18">
    <source>
        <dbReference type="Proteomes" id="UP001321582"/>
    </source>
</evidence>
<keyword evidence="4" id="KW-1003">Cell membrane</keyword>
<keyword evidence="10" id="KW-0067">ATP-binding</keyword>
<dbReference type="FunFam" id="1.10.287.130:FF:000001">
    <property type="entry name" value="Two-component sensor histidine kinase"/>
    <property type="match status" value="1"/>
</dbReference>
<keyword evidence="6" id="KW-0808">Transferase</keyword>
<reference evidence="17 18" key="1">
    <citation type="submission" date="2022-11" db="EMBL/GenBank/DDBJ databases">
        <title>Haliovirga abyssi gen. nov., sp. nov., a mesophilic fermentative bacterium isolated from the Iheya North hydrothermal field and the proposal of Haliovirgaceae fam. nov.</title>
        <authorList>
            <person name="Miyazaki U."/>
            <person name="Tame A."/>
            <person name="Miyazaki J."/>
            <person name="Takai K."/>
            <person name="Sawayama S."/>
            <person name="Kitajima M."/>
            <person name="Okamoto A."/>
            <person name="Nakagawa S."/>
        </authorList>
    </citation>
    <scope>NUCLEOTIDE SEQUENCE [LARGE SCALE GENOMIC DNA]</scope>
    <source>
        <strain evidence="17 18">IC12</strain>
    </source>
</reference>
<dbReference type="FunFam" id="3.30.565.10:FF:000006">
    <property type="entry name" value="Sensor histidine kinase WalK"/>
    <property type="match status" value="1"/>
</dbReference>
<dbReference type="InterPro" id="IPR005467">
    <property type="entry name" value="His_kinase_dom"/>
</dbReference>
<keyword evidence="13 14" id="KW-0472">Membrane</keyword>
<dbReference type="Gene3D" id="3.30.565.10">
    <property type="entry name" value="Histidine kinase-like ATPase, C-terminal domain"/>
    <property type="match status" value="1"/>
</dbReference>
<evidence type="ECO:0000256" key="7">
    <source>
        <dbReference type="ARBA" id="ARBA00022692"/>
    </source>
</evidence>
<sequence>MKIFKKWKLSNKLAFTYGFVFLITFATINFVIFRTIFVFGEKEANAQMSEVKEMVKNEINNMVELNKGEMENRKRTYQIAENILKKGFDTYIRIYNDDKIIVNSLDKNIPKFDYKKDIEKSKLEKIGDKVYSVYNLKLDFKGKEMYIQFIMDITRQYGFIKLLRKNMIIGELIGLLISILVGKYLSKSLLKPIKEITKNAKYITINDLSKRVYLSNKHDEIYELGKVLNEMISRLEESFKNQNKFISDASHELRTPLSVMQGYLEIIDGWGKNEKEVLDESIIALKEEVTNMKNLVEKLLFLAKGESGNIKLNKEKVMLNKLVEKVIRDTEIMVPDYKIINNINDEIEVEIDSNLIQQCMRGIIDNSIKYSQVDKKIEINSINKEGIAKISIKDNGIGMEKEELDKVFDRFYRIDESRTKDTGGTGLGLSIVKTIMDLHNGDIKIDSQMGNGTEITMIFKLDVNRDGGD</sequence>
<dbReference type="CDD" id="cd00082">
    <property type="entry name" value="HisKA"/>
    <property type="match status" value="1"/>
</dbReference>
<dbReference type="PANTHER" id="PTHR45528:SF1">
    <property type="entry name" value="SENSOR HISTIDINE KINASE CPXA"/>
    <property type="match status" value="1"/>
</dbReference>
<keyword evidence="12" id="KW-0902">Two-component regulatory system</keyword>
<feature type="domain" description="HAMP" evidence="16">
    <location>
        <begin position="187"/>
        <end position="240"/>
    </location>
</feature>
<evidence type="ECO:0000256" key="14">
    <source>
        <dbReference type="SAM" id="Phobius"/>
    </source>
</evidence>
<evidence type="ECO:0000259" key="16">
    <source>
        <dbReference type="PROSITE" id="PS50885"/>
    </source>
</evidence>
<evidence type="ECO:0000256" key="2">
    <source>
        <dbReference type="ARBA" id="ARBA00004651"/>
    </source>
</evidence>
<dbReference type="SUPFAM" id="SSF55874">
    <property type="entry name" value="ATPase domain of HSP90 chaperone/DNA topoisomerase II/histidine kinase"/>
    <property type="match status" value="1"/>
</dbReference>
<keyword evidence="18" id="KW-1185">Reference proteome</keyword>
<evidence type="ECO:0000256" key="10">
    <source>
        <dbReference type="ARBA" id="ARBA00022840"/>
    </source>
</evidence>
<evidence type="ECO:0000256" key="11">
    <source>
        <dbReference type="ARBA" id="ARBA00022989"/>
    </source>
</evidence>
<keyword evidence="5" id="KW-0597">Phosphoprotein</keyword>
<dbReference type="SMART" id="SM00387">
    <property type="entry name" value="HATPase_c"/>
    <property type="match status" value="1"/>
</dbReference>
<evidence type="ECO:0000256" key="8">
    <source>
        <dbReference type="ARBA" id="ARBA00022741"/>
    </source>
</evidence>
<evidence type="ECO:0000256" key="9">
    <source>
        <dbReference type="ARBA" id="ARBA00022777"/>
    </source>
</evidence>
<comment type="catalytic activity">
    <reaction evidence="1">
        <text>ATP + protein L-histidine = ADP + protein N-phospho-L-histidine.</text>
        <dbReference type="EC" id="2.7.13.3"/>
    </reaction>
</comment>
<dbReference type="InterPro" id="IPR036097">
    <property type="entry name" value="HisK_dim/P_sf"/>
</dbReference>
<dbReference type="PRINTS" id="PR00344">
    <property type="entry name" value="BCTRLSENSOR"/>
</dbReference>